<reference evidence="2" key="1">
    <citation type="journal article" date="2010" name="Nat. Biotechnol.">
        <title>Draft genome sequence of the oilseed species Ricinus communis.</title>
        <authorList>
            <person name="Chan A.P."/>
            <person name="Crabtree J."/>
            <person name="Zhao Q."/>
            <person name="Lorenzi H."/>
            <person name="Orvis J."/>
            <person name="Puiu D."/>
            <person name="Melake-Berhan A."/>
            <person name="Jones K.M."/>
            <person name="Redman J."/>
            <person name="Chen G."/>
            <person name="Cahoon E.B."/>
            <person name="Gedil M."/>
            <person name="Stanke M."/>
            <person name="Haas B.J."/>
            <person name="Wortman J.R."/>
            <person name="Fraser-Liggett C.M."/>
            <person name="Ravel J."/>
            <person name="Rabinowicz P.D."/>
        </authorList>
    </citation>
    <scope>NUCLEOTIDE SEQUENCE [LARGE SCALE GENOMIC DNA]</scope>
    <source>
        <strain evidence="2">cv. Hale</strain>
    </source>
</reference>
<dbReference type="AlphaFoldDB" id="B9SB88"/>
<keyword evidence="2" id="KW-1185">Reference proteome</keyword>
<dbReference type="EMBL" id="EQ973912">
    <property type="protein sequence ID" value="EEF39096.1"/>
    <property type="molecule type" value="Genomic_DNA"/>
</dbReference>
<accession>B9SB88</accession>
<name>B9SB88_RICCO</name>
<evidence type="ECO:0000313" key="1">
    <source>
        <dbReference type="EMBL" id="EEF39096.1"/>
    </source>
</evidence>
<evidence type="ECO:0000313" key="2">
    <source>
        <dbReference type="Proteomes" id="UP000008311"/>
    </source>
</evidence>
<dbReference type="InParanoid" id="B9SB88"/>
<dbReference type="Proteomes" id="UP000008311">
    <property type="component" value="Unassembled WGS sequence"/>
</dbReference>
<protein>
    <submittedName>
        <fullName evidence="1">Uncharacterized protein</fullName>
    </submittedName>
</protein>
<proteinExistence type="predicted"/>
<organism evidence="1 2">
    <name type="scientific">Ricinus communis</name>
    <name type="common">Castor bean</name>
    <dbReference type="NCBI Taxonomy" id="3988"/>
    <lineage>
        <taxon>Eukaryota</taxon>
        <taxon>Viridiplantae</taxon>
        <taxon>Streptophyta</taxon>
        <taxon>Embryophyta</taxon>
        <taxon>Tracheophyta</taxon>
        <taxon>Spermatophyta</taxon>
        <taxon>Magnoliopsida</taxon>
        <taxon>eudicotyledons</taxon>
        <taxon>Gunneridae</taxon>
        <taxon>Pentapetalae</taxon>
        <taxon>rosids</taxon>
        <taxon>fabids</taxon>
        <taxon>Malpighiales</taxon>
        <taxon>Euphorbiaceae</taxon>
        <taxon>Acalyphoideae</taxon>
        <taxon>Acalypheae</taxon>
        <taxon>Ricinus</taxon>
    </lineage>
</organism>
<sequence>MGLGIRKVHTFKKIKKLDSQIKVVQSVMKWLVGELLEVGEFIEQDAVGQGTL</sequence>
<gene>
    <name evidence="1" type="ORF">RCOM_0649040</name>
</gene>